<dbReference type="Pfam" id="PF00956">
    <property type="entry name" value="NAP"/>
    <property type="match status" value="1"/>
</dbReference>
<feature type="region of interest" description="Disordered" evidence="3">
    <location>
        <begin position="300"/>
        <end position="352"/>
    </location>
</feature>
<gene>
    <name evidence="4" type="ORF">EKO04_010577</name>
</gene>
<comment type="similarity">
    <text evidence="1 2">Belongs to the nucleosome assembly protein (NAP) family.</text>
</comment>
<dbReference type="GO" id="GO:0005634">
    <property type="term" value="C:nucleus"/>
    <property type="evidence" value="ECO:0007669"/>
    <property type="project" value="InterPro"/>
</dbReference>
<evidence type="ECO:0000313" key="4">
    <source>
        <dbReference type="EMBL" id="KAF9691199.1"/>
    </source>
</evidence>
<dbReference type="InterPro" id="IPR037231">
    <property type="entry name" value="NAP-like_sf"/>
</dbReference>
<feature type="compositionally biased region" description="Acidic residues" evidence="3">
    <location>
        <begin position="253"/>
        <end position="270"/>
    </location>
</feature>
<dbReference type="InterPro" id="IPR002164">
    <property type="entry name" value="NAP_family"/>
</dbReference>
<name>A0A8H7IUF4_9PLEO</name>
<evidence type="ECO:0008006" key="6">
    <source>
        <dbReference type="Google" id="ProtNLM"/>
    </source>
</evidence>
<sequence>MPFLDTPIAYRTHNMAHDHDHDESPEQLEVKFEQLSLLESEFEDAESEVIRKAEAIKAPLYKKRTDFVASIPHFWSLVFEQCPPEVENFIQPSDTEVFADCFESFEVSRFEVDDPKGSPRSFSLKFGFSENEYFEDKTLEKKFWYRHTKDWDGLVSEPVKINWKKGKDLTQGLTDAAVKLAEARKKTSDRKKEVTLPEYKDLAKKIETATEASVSFFGLFAFVSGYRWVSAEESEEAVKKDKEQLAKIRAGESIEEEEDEDDDDPQDYQETEVFPGGDEVATIIAEDMWPNALRYFKQQFEDDGEEFDDEDLSELDVDMDEDDESDEEVDIRALVGKGKKDDAPPAKKQRKA</sequence>
<evidence type="ECO:0000313" key="5">
    <source>
        <dbReference type="Proteomes" id="UP000651452"/>
    </source>
</evidence>
<dbReference type="GO" id="GO:0006334">
    <property type="term" value="P:nucleosome assembly"/>
    <property type="evidence" value="ECO:0007669"/>
    <property type="project" value="InterPro"/>
</dbReference>
<protein>
    <recommendedName>
        <fullName evidence="6">NAP family protein</fullName>
    </recommendedName>
</protein>
<dbReference type="OrthoDB" id="19419at2759"/>
<accession>A0A8H7IUF4</accession>
<dbReference type="PANTHER" id="PTHR11875">
    <property type="entry name" value="TESTIS-SPECIFIC Y-ENCODED PROTEIN"/>
    <property type="match status" value="1"/>
</dbReference>
<evidence type="ECO:0000256" key="2">
    <source>
        <dbReference type="RuleBase" id="RU003876"/>
    </source>
</evidence>
<evidence type="ECO:0000256" key="3">
    <source>
        <dbReference type="SAM" id="MobiDB-lite"/>
    </source>
</evidence>
<dbReference type="AlphaFoldDB" id="A0A8H7IUF4"/>
<organism evidence="4 5">
    <name type="scientific">Ascochyta lentis</name>
    <dbReference type="NCBI Taxonomy" id="205686"/>
    <lineage>
        <taxon>Eukaryota</taxon>
        <taxon>Fungi</taxon>
        <taxon>Dikarya</taxon>
        <taxon>Ascomycota</taxon>
        <taxon>Pezizomycotina</taxon>
        <taxon>Dothideomycetes</taxon>
        <taxon>Pleosporomycetidae</taxon>
        <taxon>Pleosporales</taxon>
        <taxon>Pleosporineae</taxon>
        <taxon>Didymellaceae</taxon>
        <taxon>Ascochyta</taxon>
    </lineage>
</organism>
<reference evidence="4" key="2">
    <citation type="submission" date="2020-09" db="EMBL/GenBank/DDBJ databases">
        <title>Reference genome assembly for Australian Ascochyta lentis isolate Al4.</title>
        <authorList>
            <person name="Lee R.C."/>
            <person name="Farfan-Caceres L.M."/>
            <person name="Debler J.W."/>
            <person name="Williams A.H."/>
            <person name="Henares B.M."/>
        </authorList>
    </citation>
    <scope>NUCLEOTIDE SEQUENCE</scope>
    <source>
        <strain evidence="4">Al4</strain>
    </source>
</reference>
<feature type="compositionally biased region" description="Acidic residues" evidence="3">
    <location>
        <begin position="301"/>
        <end position="329"/>
    </location>
</feature>
<feature type="region of interest" description="Disordered" evidence="3">
    <location>
        <begin position="249"/>
        <end position="277"/>
    </location>
</feature>
<keyword evidence="5" id="KW-1185">Reference proteome</keyword>
<dbReference type="Gene3D" id="3.30.1120.90">
    <property type="entry name" value="Nucleosome assembly protein"/>
    <property type="match status" value="1"/>
</dbReference>
<proteinExistence type="inferred from homology"/>
<dbReference type="SUPFAM" id="SSF143113">
    <property type="entry name" value="NAP-like"/>
    <property type="match status" value="1"/>
</dbReference>
<reference evidence="4" key="1">
    <citation type="submission" date="2018-12" db="EMBL/GenBank/DDBJ databases">
        <authorList>
            <person name="Syme R.A."/>
            <person name="Farfan-Caceres L."/>
            <person name="Lichtenzveig J."/>
        </authorList>
    </citation>
    <scope>NUCLEOTIDE SEQUENCE</scope>
    <source>
        <strain evidence="4">Al4</strain>
    </source>
</reference>
<dbReference type="Proteomes" id="UP000651452">
    <property type="component" value="Unassembled WGS sequence"/>
</dbReference>
<dbReference type="EMBL" id="RZGK01000021">
    <property type="protein sequence ID" value="KAF9691199.1"/>
    <property type="molecule type" value="Genomic_DNA"/>
</dbReference>
<comment type="caution">
    <text evidence="4">The sequence shown here is derived from an EMBL/GenBank/DDBJ whole genome shotgun (WGS) entry which is preliminary data.</text>
</comment>
<evidence type="ECO:0000256" key="1">
    <source>
        <dbReference type="ARBA" id="ARBA00009947"/>
    </source>
</evidence>